<reference evidence="2" key="1">
    <citation type="submission" date="2020-01" db="EMBL/GenBank/DDBJ databases">
        <authorList>
            <consortium name="DOE Joint Genome Institute"/>
            <person name="Haridas S."/>
            <person name="Albert R."/>
            <person name="Binder M."/>
            <person name="Bloem J."/>
            <person name="Labutti K."/>
            <person name="Salamov A."/>
            <person name="Andreopoulos B."/>
            <person name="Baker S.E."/>
            <person name="Barry K."/>
            <person name="Bills G."/>
            <person name="Bluhm B.H."/>
            <person name="Cannon C."/>
            <person name="Castanera R."/>
            <person name="Culley D.E."/>
            <person name="Daum C."/>
            <person name="Ezra D."/>
            <person name="Gonzalez J.B."/>
            <person name="Henrissat B."/>
            <person name="Kuo A."/>
            <person name="Liang C."/>
            <person name="Lipzen A."/>
            <person name="Lutzoni F."/>
            <person name="Magnuson J."/>
            <person name="Mondo S."/>
            <person name="Nolan M."/>
            <person name="Ohm R."/>
            <person name="Pangilinan J."/>
            <person name="Park H.-J."/>
            <person name="Ramirez L."/>
            <person name="Alfaro M."/>
            <person name="Sun H."/>
            <person name="Tritt A."/>
            <person name="Yoshinaga Y."/>
            <person name="Zwiers L.-H."/>
            <person name="Turgeon B.G."/>
            <person name="Goodwin S.B."/>
            <person name="Spatafora J.W."/>
            <person name="Crous P.W."/>
            <person name="Grigoriev I.V."/>
        </authorList>
    </citation>
    <scope>NUCLEOTIDE SEQUENCE</scope>
    <source>
        <strain evidence="2">CBS 394.84</strain>
    </source>
</reference>
<organism evidence="2 3">
    <name type="scientific">Cucurbitaria berberidis CBS 394.84</name>
    <dbReference type="NCBI Taxonomy" id="1168544"/>
    <lineage>
        <taxon>Eukaryota</taxon>
        <taxon>Fungi</taxon>
        <taxon>Dikarya</taxon>
        <taxon>Ascomycota</taxon>
        <taxon>Pezizomycotina</taxon>
        <taxon>Dothideomycetes</taxon>
        <taxon>Pleosporomycetidae</taxon>
        <taxon>Pleosporales</taxon>
        <taxon>Pleosporineae</taxon>
        <taxon>Cucurbitariaceae</taxon>
        <taxon>Cucurbitaria</taxon>
    </lineage>
</organism>
<evidence type="ECO:0000313" key="2">
    <source>
        <dbReference type="EMBL" id="KAF1847954.1"/>
    </source>
</evidence>
<comment type="caution">
    <text evidence="2">The sequence shown here is derived from an EMBL/GenBank/DDBJ whole genome shotgun (WGS) entry which is preliminary data.</text>
</comment>
<evidence type="ECO:0000313" key="3">
    <source>
        <dbReference type="Proteomes" id="UP000800039"/>
    </source>
</evidence>
<dbReference type="EMBL" id="ML976615">
    <property type="protein sequence ID" value="KAF1847954.1"/>
    <property type="molecule type" value="Genomic_DNA"/>
</dbReference>
<evidence type="ECO:0000256" key="1">
    <source>
        <dbReference type="SAM" id="MobiDB-lite"/>
    </source>
</evidence>
<name>A0A9P4LB89_9PLEO</name>
<sequence>MEQSATPGDPLSSKLIRGDDEAWKPGFASRKPTIRQPSTSCTMQRPPARNETLTSCYLLHPSSNGFVEPKILYLPKHHVRWIIVKTMETLLGGCNTVERNMQEQKMSFTHVSWKVPSLQARSSRVFANPAMINGSCNGWLQCLQALTVDTPHNETIFISTTLLSKVTFRISKALGKAMVPATSRSYFHMGAFSHPCKCYFVSTHSITPRSTPTTTSTSFPWLGVIERDIRDDSL</sequence>
<dbReference type="GeneID" id="63855856"/>
<dbReference type="AlphaFoldDB" id="A0A9P4LB89"/>
<accession>A0A9P4LB89</accession>
<keyword evidence="3" id="KW-1185">Reference proteome</keyword>
<gene>
    <name evidence="2" type="ORF">K460DRAFT_66218</name>
</gene>
<protein>
    <submittedName>
        <fullName evidence="2">Uncharacterized protein</fullName>
    </submittedName>
</protein>
<proteinExistence type="predicted"/>
<dbReference type="RefSeq" id="XP_040790517.1">
    <property type="nucleotide sequence ID" value="XM_040938600.1"/>
</dbReference>
<dbReference type="Proteomes" id="UP000800039">
    <property type="component" value="Unassembled WGS sequence"/>
</dbReference>
<feature type="region of interest" description="Disordered" evidence="1">
    <location>
        <begin position="22"/>
        <end position="47"/>
    </location>
</feature>